<dbReference type="Proteomes" id="UP001355206">
    <property type="component" value="Unassembled WGS sequence"/>
</dbReference>
<reference evidence="1 2" key="1">
    <citation type="journal article" date="2012" name="Genet. Mol. Biol.">
        <title>Analysis of 16S rRNA and mxaF genes revealing insights into Methylobacterium niche-specific plant association.</title>
        <authorList>
            <person name="Dourado M.N."/>
            <person name="Andreote F.D."/>
            <person name="Dini-Andreote F."/>
            <person name="Conti R."/>
            <person name="Araujo J.M."/>
            <person name="Araujo W.L."/>
        </authorList>
    </citation>
    <scope>NUCLEOTIDE SEQUENCE [LARGE SCALE GENOMIC DNA]</scope>
    <source>
        <strain evidence="1 2">TC3-10</strain>
    </source>
</reference>
<proteinExistence type="predicted"/>
<sequence>MASDFAPTMLPDAAAVWRSALEDLPEHASPCRYLSPARWAALRANAIGFCDRFGAEAHRLGWTAPELFAVHPEHGTLRVEFCGVLMVVSEPARGVEAQRILFERLTGYRNKVGQQWGIPIWEFARKGAGR</sequence>
<name>A0ABU7U0F8_9HYPH</name>
<protein>
    <recommendedName>
        <fullName evidence="3">Nuclear transport factor 2 family protein</fullName>
    </recommendedName>
</protein>
<evidence type="ECO:0000313" key="2">
    <source>
        <dbReference type="Proteomes" id="UP001355206"/>
    </source>
</evidence>
<gene>
    <name evidence="1" type="ORF">MOTC310_32390</name>
</gene>
<evidence type="ECO:0000313" key="1">
    <source>
        <dbReference type="EMBL" id="MEE7494854.1"/>
    </source>
</evidence>
<comment type="caution">
    <text evidence="1">The sequence shown here is derived from an EMBL/GenBank/DDBJ whole genome shotgun (WGS) entry which is preliminary data.</text>
</comment>
<accession>A0ABU7U0F8</accession>
<dbReference type="EMBL" id="MLCA01000019">
    <property type="protein sequence ID" value="MEE7494854.1"/>
    <property type="molecule type" value="Genomic_DNA"/>
</dbReference>
<dbReference type="RefSeq" id="WP_331304758.1">
    <property type="nucleotide sequence ID" value="NZ_MLCA01000019.1"/>
</dbReference>
<keyword evidence="2" id="KW-1185">Reference proteome</keyword>
<evidence type="ECO:0008006" key="3">
    <source>
        <dbReference type="Google" id="ProtNLM"/>
    </source>
</evidence>
<organism evidence="1 2">
    <name type="scientific">Methylobacterium oryzae</name>
    <dbReference type="NCBI Taxonomy" id="334852"/>
    <lineage>
        <taxon>Bacteria</taxon>
        <taxon>Pseudomonadati</taxon>
        <taxon>Pseudomonadota</taxon>
        <taxon>Alphaproteobacteria</taxon>
        <taxon>Hyphomicrobiales</taxon>
        <taxon>Methylobacteriaceae</taxon>
        <taxon>Methylobacterium</taxon>
    </lineage>
</organism>